<dbReference type="PANTHER" id="PTHR45935:SF15">
    <property type="entry name" value="SCAN BOX DOMAIN-CONTAINING PROTEIN"/>
    <property type="match status" value="1"/>
</dbReference>
<dbReference type="Pfam" id="PF02023">
    <property type="entry name" value="SCAN"/>
    <property type="match status" value="1"/>
</dbReference>
<dbReference type="InterPro" id="IPR003309">
    <property type="entry name" value="SCAN_dom"/>
</dbReference>
<proteinExistence type="predicted"/>
<dbReference type="Gene3D" id="1.10.4020.10">
    <property type="entry name" value="DNA breaking-rejoining enzymes"/>
    <property type="match status" value="1"/>
</dbReference>
<evidence type="ECO:0000313" key="3">
    <source>
        <dbReference type="EMBL" id="KYO27234.1"/>
    </source>
</evidence>
<dbReference type="PROSITE" id="PS50804">
    <property type="entry name" value="SCAN_BOX"/>
    <property type="match status" value="1"/>
</dbReference>
<evidence type="ECO:0000259" key="2">
    <source>
        <dbReference type="PROSITE" id="PS50804"/>
    </source>
</evidence>
<organism evidence="3 4">
    <name type="scientific">Alligator mississippiensis</name>
    <name type="common">American alligator</name>
    <dbReference type="NCBI Taxonomy" id="8496"/>
    <lineage>
        <taxon>Eukaryota</taxon>
        <taxon>Metazoa</taxon>
        <taxon>Chordata</taxon>
        <taxon>Craniata</taxon>
        <taxon>Vertebrata</taxon>
        <taxon>Euteleostomi</taxon>
        <taxon>Archelosauria</taxon>
        <taxon>Archosauria</taxon>
        <taxon>Crocodylia</taxon>
        <taxon>Alligatoridae</taxon>
        <taxon>Alligatorinae</taxon>
        <taxon>Alligator</taxon>
    </lineage>
</organism>
<dbReference type="InterPro" id="IPR050916">
    <property type="entry name" value="SCAN-C2H2_zinc_finger"/>
</dbReference>
<dbReference type="STRING" id="8496.A0A151MRT2"/>
<evidence type="ECO:0000313" key="4">
    <source>
        <dbReference type="Proteomes" id="UP000050525"/>
    </source>
</evidence>
<evidence type="ECO:0000256" key="1">
    <source>
        <dbReference type="ARBA" id="ARBA00023242"/>
    </source>
</evidence>
<name>A0A151MRT2_ALLMI</name>
<keyword evidence="1" id="KW-0539">Nucleus</keyword>
<protein>
    <recommendedName>
        <fullName evidence="2">SCAN box domain-containing protein</fullName>
    </recommendedName>
</protein>
<comment type="caution">
    <text evidence="3">The sequence shown here is derived from an EMBL/GenBank/DDBJ whole genome shotgun (WGS) entry which is preliminary data.</text>
</comment>
<gene>
    <name evidence="3" type="ORF">Y1Q_0011186</name>
</gene>
<feature type="domain" description="SCAN box" evidence="2">
    <location>
        <begin position="107"/>
        <end position="166"/>
    </location>
</feature>
<keyword evidence="4" id="KW-1185">Reference proteome</keyword>
<sequence>MACGVGRGAGACHNGDGYNPKGVVDWCQPRHGARHPRGQDIANGPSMVVVGERELGRGLPWQQPWLLSWDQCSPWAPFPALAPALVTPQLPALAQGDDPPTPEMRCRRFQGFLYQYAKGTRGCSRLRELCQRWLEPQCRSKDQMLELAVLGQFLAILPRETWSWQRGCSWRPVPRQ</sequence>
<dbReference type="AlphaFoldDB" id="A0A151MRT2"/>
<dbReference type="Proteomes" id="UP000050525">
    <property type="component" value="Unassembled WGS sequence"/>
</dbReference>
<dbReference type="PANTHER" id="PTHR45935">
    <property type="entry name" value="PROTEIN ZBED8-RELATED"/>
    <property type="match status" value="1"/>
</dbReference>
<dbReference type="InterPro" id="IPR038269">
    <property type="entry name" value="SCAN_sf"/>
</dbReference>
<dbReference type="SUPFAM" id="SSF47353">
    <property type="entry name" value="Retrovirus capsid dimerization domain-like"/>
    <property type="match status" value="1"/>
</dbReference>
<dbReference type="SMART" id="SM00431">
    <property type="entry name" value="SCAN"/>
    <property type="match status" value="1"/>
</dbReference>
<dbReference type="EMBL" id="AKHW03005250">
    <property type="protein sequence ID" value="KYO27234.1"/>
    <property type="molecule type" value="Genomic_DNA"/>
</dbReference>
<reference evidence="3 4" key="1">
    <citation type="journal article" date="2012" name="Genome Biol.">
        <title>Sequencing three crocodilian genomes to illuminate the evolution of archosaurs and amniotes.</title>
        <authorList>
            <person name="St John J.A."/>
            <person name="Braun E.L."/>
            <person name="Isberg S.R."/>
            <person name="Miles L.G."/>
            <person name="Chong A.Y."/>
            <person name="Gongora J."/>
            <person name="Dalzell P."/>
            <person name="Moran C."/>
            <person name="Bed'hom B."/>
            <person name="Abzhanov A."/>
            <person name="Burgess S.C."/>
            <person name="Cooksey A.M."/>
            <person name="Castoe T.A."/>
            <person name="Crawford N.G."/>
            <person name="Densmore L.D."/>
            <person name="Drew J.C."/>
            <person name="Edwards S.V."/>
            <person name="Faircloth B.C."/>
            <person name="Fujita M.K."/>
            <person name="Greenwold M.J."/>
            <person name="Hoffmann F.G."/>
            <person name="Howard J.M."/>
            <person name="Iguchi T."/>
            <person name="Janes D.E."/>
            <person name="Khan S.Y."/>
            <person name="Kohno S."/>
            <person name="de Koning A.J."/>
            <person name="Lance S.L."/>
            <person name="McCarthy F.M."/>
            <person name="McCormack J.E."/>
            <person name="Merchant M.E."/>
            <person name="Peterson D.G."/>
            <person name="Pollock D.D."/>
            <person name="Pourmand N."/>
            <person name="Raney B.J."/>
            <person name="Roessler K.A."/>
            <person name="Sanford J.R."/>
            <person name="Sawyer R.H."/>
            <person name="Schmidt C.J."/>
            <person name="Triplett E.W."/>
            <person name="Tuberville T.D."/>
            <person name="Venegas-Anaya M."/>
            <person name="Howard J.T."/>
            <person name="Jarvis E.D."/>
            <person name="Guillette L.J.Jr."/>
            <person name="Glenn T.C."/>
            <person name="Green R.E."/>
            <person name="Ray D.A."/>
        </authorList>
    </citation>
    <scope>NUCLEOTIDE SEQUENCE [LARGE SCALE GENOMIC DNA]</scope>
    <source>
        <strain evidence="3">KSC_2009_1</strain>
    </source>
</reference>
<accession>A0A151MRT2</accession>